<accession>A0A6A6JHP7</accession>
<reference evidence="4" key="1">
    <citation type="journal article" date="2020" name="Stud. Mycol.">
        <title>101 Dothideomycetes genomes: a test case for predicting lifestyles and emergence of pathogens.</title>
        <authorList>
            <person name="Haridas S."/>
            <person name="Albert R."/>
            <person name="Binder M."/>
            <person name="Bloem J."/>
            <person name="Labutti K."/>
            <person name="Salamov A."/>
            <person name="Andreopoulos B."/>
            <person name="Baker S."/>
            <person name="Barry K."/>
            <person name="Bills G."/>
            <person name="Bluhm B."/>
            <person name="Cannon C."/>
            <person name="Castanera R."/>
            <person name="Culley D."/>
            <person name="Daum C."/>
            <person name="Ezra D."/>
            <person name="Gonzalez J."/>
            <person name="Henrissat B."/>
            <person name="Kuo A."/>
            <person name="Liang C."/>
            <person name="Lipzen A."/>
            <person name="Lutzoni F."/>
            <person name="Magnuson J."/>
            <person name="Mondo S."/>
            <person name="Nolan M."/>
            <person name="Ohm R."/>
            <person name="Pangilinan J."/>
            <person name="Park H.-J."/>
            <person name="Ramirez L."/>
            <person name="Alfaro M."/>
            <person name="Sun H."/>
            <person name="Tritt A."/>
            <person name="Yoshinaga Y."/>
            <person name="Zwiers L.-H."/>
            <person name="Turgeon B."/>
            <person name="Goodwin S."/>
            <person name="Spatafora J."/>
            <person name="Crous P."/>
            <person name="Grigoriev I."/>
        </authorList>
    </citation>
    <scope>NUCLEOTIDE SEQUENCE</scope>
    <source>
        <strain evidence="4">CBS 379.55</strain>
    </source>
</reference>
<dbReference type="InterPro" id="IPR007219">
    <property type="entry name" value="XnlR_reg_dom"/>
</dbReference>
<name>A0A6A6JHP7_WESOR</name>
<evidence type="ECO:0000256" key="2">
    <source>
        <dbReference type="SAM" id="MobiDB-lite"/>
    </source>
</evidence>
<feature type="region of interest" description="Disordered" evidence="2">
    <location>
        <begin position="37"/>
        <end position="107"/>
    </location>
</feature>
<dbReference type="GO" id="GO:0003677">
    <property type="term" value="F:DNA binding"/>
    <property type="evidence" value="ECO:0007669"/>
    <property type="project" value="InterPro"/>
</dbReference>
<keyword evidence="5" id="KW-1185">Reference proteome</keyword>
<dbReference type="Proteomes" id="UP000800097">
    <property type="component" value="Unassembled WGS sequence"/>
</dbReference>
<dbReference type="PANTHER" id="PTHR47785:SF6">
    <property type="entry name" value="ZN(II)2CYS6 TRANSCRIPTION FACTOR (EUROFUNG)"/>
    <property type="match status" value="1"/>
</dbReference>
<dbReference type="GO" id="GO:0008270">
    <property type="term" value="F:zinc ion binding"/>
    <property type="evidence" value="ECO:0007669"/>
    <property type="project" value="InterPro"/>
</dbReference>
<dbReference type="EMBL" id="ML986497">
    <property type="protein sequence ID" value="KAF2275478.1"/>
    <property type="molecule type" value="Genomic_DNA"/>
</dbReference>
<dbReference type="Pfam" id="PF04082">
    <property type="entry name" value="Fungal_trans"/>
    <property type="match status" value="1"/>
</dbReference>
<evidence type="ECO:0000313" key="4">
    <source>
        <dbReference type="EMBL" id="KAF2275478.1"/>
    </source>
</evidence>
<sequence>MKASHAATAPKPTKKDNSLTLAVQAIRRLEAKIENLTSIVKGAHDPRTDTAPDRPPPAAQASPNAALEGNTRAFNHVERRRTHHAAPSSHTVSTPGAGPDPRSGRTNCINLSFSQHEVASWPAVKQILPGSFVSARETLPRQYIIEIESERTPLPIEIQSPLGPFQEHWLRDLPLSVIKGLSEAYFAVFHRSTPVLDKYYFLSSTLSIAMETEFGYDIESCLILVVLALGCLAVKAHEEGSFPLPCRSPQPVIGFVAPEWYDLILDDPPGLKFFNEARKRFGFLMCQHDIQSAQFSMLCTVYYAQILRPIESWSTVNRAALCCITILKRSTSIDFDKWDGDMFSRVFWATLMYETIITQELDLPLSGLLDYEADMPIPKFTPCPRPKTSISQLIIDEDDSYFNFHFLAQAAHRILLTRIRHNLYSFVEKAGSPTPTITAEMHHQLEQWRANLPPALQFTDADNEDDSPSPAHVIARAMLRSRYLVAKFHIGRPFLYKALHYPTHTTDGEYEEIAKGLQGAMFWPTTTGQCAQMKSALPIKFGWCSQCFGQVLMFHAIARSPDMKLRATLPPNWEEWVKVMVSLIEDCGRESPGIAKDAELLKLL</sequence>
<evidence type="ECO:0000259" key="3">
    <source>
        <dbReference type="Pfam" id="PF04082"/>
    </source>
</evidence>
<feature type="domain" description="Xylanolytic transcriptional activator regulatory" evidence="3">
    <location>
        <begin position="184"/>
        <end position="449"/>
    </location>
</feature>
<dbReference type="OrthoDB" id="6133115at2759"/>
<dbReference type="InterPro" id="IPR053181">
    <property type="entry name" value="EcdB-like_regulator"/>
</dbReference>
<keyword evidence="1" id="KW-0539">Nucleus</keyword>
<dbReference type="AlphaFoldDB" id="A0A6A6JHP7"/>
<evidence type="ECO:0000313" key="5">
    <source>
        <dbReference type="Proteomes" id="UP000800097"/>
    </source>
</evidence>
<proteinExistence type="predicted"/>
<dbReference type="GO" id="GO:0006351">
    <property type="term" value="P:DNA-templated transcription"/>
    <property type="evidence" value="ECO:0007669"/>
    <property type="project" value="InterPro"/>
</dbReference>
<protein>
    <submittedName>
        <fullName evidence="4">C6 zinc finger domain-containing protein</fullName>
    </submittedName>
</protein>
<dbReference type="PANTHER" id="PTHR47785">
    <property type="entry name" value="ZN(II)2CYS6 TRANSCRIPTION FACTOR (EUROFUNG)-RELATED-RELATED"/>
    <property type="match status" value="1"/>
</dbReference>
<dbReference type="CDD" id="cd12148">
    <property type="entry name" value="fungal_TF_MHR"/>
    <property type="match status" value="1"/>
</dbReference>
<gene>
    <name evidence="4" type="ORF">EI97DRAFT_451037</name>
</gene>
<dbReference type="RefSeq" id="XP_033653017.1">
    <property type="nucleotide sequence ID" value="XM_033800321.1"/>
</dbReference>
<dbReference type="GeneID" id="54553496"/>
<feature type="compositionally biased region" description="Basic and acidic residues" evidence="2">
    <location>
        <begin position="42"/>
        <end position="52"/>
    </location>
</feature>
<evidence type="ECO:0000256" key="1">
    <source>
        <dbReference type="ARBA" id="ARBA00023242"/>
    </source>
</evidence>
<organism evidence="4 5">
    <name type="scientific">Westerdykella ornata</name>
    <dbReference type="NCBI Taxonomy" id="318751"/>
    <lineage>
        <taxon>Eukaryota</taxon>
        <taxon>Fungi</taxon>
        <taxon>Dikarya</taxon>
        <taxon>Ascomycota</taxon>
        <taxon>Pezizomycotina</taxon>
        <taxon>Dothideomycetes</taxon>
        <taxon>Pleosporomycetidae</taxon>
        <taxon>Pleosporales</taxon>
        <taxon>Sporormiaceae</taxon>
        <taxon>Westerdykella</taxon>
    </lineage>
</organism>